<evidence type="ECO:0000313" key="4">
    <source>
        <dbReference type="Proteomes" id="UP000053611"/>
    </source>
</evidence>
<sequence length="145" mass="15354">MSEKQQQQQVYTPVPANGGWHPSHTPADNQPLNTFAPAPAYGTAPMQPTPTQDVKALPPLERGHSGQPGQPGQPGQIAPGQAGQMASLQVCPVTGGSHVEKRRPGVIGLIIGICFCPLGCIAIIFDQERKCRECGYVMEEAWGGC</sequence>
<feature type="region of interest" description="Disordered" evidence="1">
    <location>
        <begin position="1"/>
        <end position="83"/>
    </location>
</feature>
<dbReference type="Proteomes" id="UP000053611">
    <property type="component" value="Unassembled WGS sequence"/>
</dbReference>
<keyword evidence="2" id="KW-0812">Transmembrane</keyword>
<feature type="compositionally biased region" description="Low complexity" evidence="1">
    <location>
        <begin position="67"/>
        <end position="83"/>
    </location>
</feature>
<proteinExistence type="predicted"/>
<keyword evidence="2" id="KW-1133">Transmembrane helix</keyword>
<protein>
    <recommendedName>
        <fullName evidence="5">Brain protein I3</fullName>
    </recommendedName>
</protein>
<accession>A0A0J0XMF6</accession>
<keyword evidence="2" id="KW-0472">Membrane</keyword>
<evidence type="ECO:0000256" key="2">
    <source>
        <dbReference type="SAM" id="Phobius"/>
    </source>
</evidence>
<name>A0A0J0XMF6_9TREE</name>
<dbReference type="EMBL" id="KQ087207">
    <property type="protein sequence ID" value="KLT42248.1"/>
    <property type="molecule type" value="Genomic_DNA"/>
</dbReference>
<organism evidence="3 4">
    <name type="scientific">Cutaneotrichosporon oleaginosum</name>
    <dbReference type="NCBI Taxonomy" id="879819"/>
    <lineage>
        <taxon>Eukaryota</taxon>
        <taxon>Fungi</taxon>
        <taxon>Dikarya</taxon>
        <taxon>Basidiomycota</taxon>
        <taxon>Agaricomycotina</taxon>
        <taxon>Tremellomycetes</taxon>
        <taxon>Trichosporonales</taxon>
        <taxon>Trichosporonaceae</taxon>
        <taxon>Cutaneotrichosporon</taxon>
    </lineage>
</organism>
<reference evidence="3 4" key="1">
    <citation type="submission" date="2015-03" db="EMBL/GenBank/DDBJ databases">
        <title>Genomics and transcriptomics of the oil-accumulating basidiomycete yeast T. oleaginosus allow insights into substrate utilization and the diverse evolutionary trajectories of mating systems in fungi.</title>
        <authorList>
            <consortium name="DOE Joint Genome Institute"/>
            <person name="Kourist R."/>
            <person name="Kracht O."/>
            <person name="Bracharz F."/>
            <person name="Lipzen A."/>
            <person name="Nolan M."/>
            <person name="Ohm R."/>
            <person name="Grigoriev I."/>
            <person name="Sun S."/>
            <person name="Heitman J."/>
            <person name="Bruck T."/>
            <person name="Nowrousian M."/>
        </authorList>
    </citation>
    <scope>NUCLEOTIDE SEQUENCE [LARGE SCALE GENOMIC DNA]</scope>
    <source>
        <strain evidence="3 4">IBC0246</strain>
    </source>
</reference>
<gene>
    <name evidence="3" type="ORF">CC85DRAFT_312319</name>
</gene>
<evidence type="ECO:0000313" key="3">
    <source>
        <dbReference type="EMBL" id="KLT42248.1"/>
    </source>
</evidence>
<dbReference type="AlphaFoldDB" id="A0A0J0XMF6"/>
<evidence type="ECO:0000256" key="1">
    <source>
        <dbReference type="SAM" id="MobiDB-lite"/>
    </source>
</evidence>
<dbReference type="RefSeq" id="XP_018278739.1">
    <property type="nucleotide sequence ID" value="XM_018426009.1"/>
</dbReference>
<feature type="compositionally biased region" description="Polar residues" evidence="1">
    <location>
        <begin position="1"/>
        <end position="11"/>
    </location>
</feature>
<dbReference type="GeneID" id="28986612"/>
<keyword evidence="4" id="KW-1185">Reference proteome</keyword>
<evidence type="ECO:0008006" key="5">
    <source>
        <dbReference type="Google" id="ProtNLM"/>
    </source>
</evidence>
<feature type="transmembrane region" description="Helical" evidence="2">
    <location>
        <begin position="106"/>
        <end position="125"/>
    </location>
</feature>